<keyword evidence="3" id="KW-0413">Isomerase</keyword>
<evidence type="ECO:0000313" key="3">
    <source>
        <dbReference type="EMBL" id="MBO2455647.1"/>
    </source>
</evidence>
<dbReference type="EMBL" id="JAGEOJ010000040">
    <property type="protein sequence ID" value="MBO2455647.1"/>
    <property type="molecule type" value="Genomic_DNA"/>
</dbReference>
<feature type="region of interest" description="Disordered" evidence="1">
    <location>
        <begin position="22"/>
        <end position="43"/>
    </location>
</feature>
<dbReference type="InterPro" id="IPR024344">
    <property type="entry name" value="MDMPI_metal-binding"/>
</dbReference>
<name>A0A939TDJ0_9ACTN</name>
<keyword evidence="4" id="KW-1185">Reference proteome</keyword>
<comment type="caution">
    <text evidence="3">The sequence shown here is derived from an EMBL/GenBank/DDBJ whole genome shotgun (WGS) entry which is preliminary data.</text>
</comment>
<dbReference type="AlphaFoldDB" id="A0A939TDJ0"/>
<dbReference type="GO" id="GO:0046872">
    <property type="term" value="F:metal ion binding"/>
    <property type="evidence" value="ECO:0007669"/>
    <property type="project" value="InterPro"/>
</dbReference>
<protein>
    <submittedName>
        <fullName evidence="3">Maleylpyruvate isomerase family mycothiol-dependent enzyme</fullName>
    </submittedName>
</protein>
<reference evidence="3" key="1">
    <citation type="submission" date="2021-03" db="EMBL/GenBank/DDBJ databases">
        <authorList>
            <person name="Kanchanasin P."/>
            <person name="Saeng-In P."/>
            <person name="Phongsopitanun W."/>
            <person name="Yuki M."/>
            <person name="Kudo T."/>
            <person name="Ohkuma M."/>
            <person name="Tanasupawat S."/>
        </authorList>
    </citation>
    <scope>NUCLEOTIDE SEQUENCE</scope>
    <source>
        <strain evidence="3">GKU 128</strain>
    </source>
</reference>
<dbReference type="Gene3D" id="1.20.120.450">
    <property type="entry name" value="dinb family like domain"/>
    <property type="match status" value="1"/>
</dbReference>
<feature type="domain" description="Mycothiol-dependent maleylpyruvate isomerase metal-binding" evidence="2">
    <location>
        <begin position="52"/>
        <end position="180"/>
    </location>
</feature>
<dbReference type="Proteomes" id="UP000669179">
    <property type="component" value="Unassembled WGS sequence"/>
</dbReference>
<evidence type="ECO:0000259" key="2">
    <source>
        <dbReference type="Pfam" id="PF11716"/>
    </source>
</evidence>
<dbReference type="RefSeq" id="WP_208263870.1">
    <property type="nucleotide sequence ID" value="NZ_JAGEOJ010000040.1"/>
</dbReference>
<dbReference type="NCBIfam" id="TIGR03083">
    <property type="entry name" value="maleylpyruvate isomerase family mycothiol-dependent enzyme"/>
    <property type="match status" value="1"/>
</dbReference>
<dbReference type="InterPro" id="IPR034660">
    <property type="entry name" value="DinB/YfiT-like"/>
</dbReference>
<dbReference type="InterPro" id="IPR017517">
    <property type="entry name" value="Maleyloyr_isom"/>
</dbReference>
<accession>A0A939TDJ0</accession>
<proteinExistence type="predicted"/>
<evidence type="ECO:0000313" key="4">
    <source>
        <dbReference type="Proteomes" id="UP000669179"/>
    </source>
</evidence>
<dbReference type="SUPFAM" id="SSF109854">
    <property type="entry name" value="DinB/YfiT-like putative metalloenzymes"/>
    <property type="match status" value="1"/>
</dbReference>
<evidence type="ECO:0000256" key="1">
    <source>
        <dbReference type="SAM" id="MobiDB-lite"/>
    </source>
</evidence>
<organism evidence="3 4">
    <name type="scientific">Actinomadura barringtoniae</name>
    <dbReference type="NCBI Taxonomy" id="1427535"/>
    <lineage>
        <taxon>Bacteria</taxon>
        <taxon>Bacillati</taxon>
        <taxon>Actinomycetota</taxon>
        <taxon>Actinomycetes</taxon>
        <taxon>Streptosporangiales</taxon>
        <taxon>Thermomonosporaceae</taxon>
        <taxon>Actinomadura</taxon>
    </lineage>
</organism>
<dbReference type="Pfam" id="PF11716">
    <property type="entry name" value="MDMPI_N"/>
    <property type="match status" value="1"/>
</dbReference>
<gene>
    <name evidence="3" type="ORF">J4573_51835</name>
</gene>
<dbReference type="GO" id="GO:0016853">
    <property type="term" value="F:isomerase activity"/>
    <property type="evidence" value="ECO:0007669"/>
    <property type="project" value="UniProtKB-KW"/>
</dbReference>
<sequence length="299" mass="31782">MNPLDRIYLDALEADGRRHEVPPRTRLLSSARTRRRPAPSTTPWAAPYASRVAAMDAVLMSLSDEEWAVEVIEGWTLQQLVAHLSAKDGLVADDIGAPVLGPPIGSRDPLDRTAEVQAAESTRMPEQTRESWRAQADALCLHLINVEPTTRTSPDGLPIPVSDAMLARALETWIHGDDAARASGYEMPAPVAAHVHPMADLCARLLPWALLAAGGDATGTVRVTMTGPGGGTWLIPLDIAHPVREDAPGNADAHITTDVVDLCFLLGGRTNPETLPAEISGDQALARVLLTAAPSLSGP</sequence>